<dbReference type="Pfam" id="PF10321">
    <property type="entry name" value="7TM_GPCR_Srt"/>
    <property type="match status" value="1"/>
</dbReference>
<keyword evidence="3" id="KW-1185">Reference proteome</keyword>
<gene>
    <name evidence="2" type="ORF">QR680_016434</name>
</gene>
<dbReference type="EMBL" id="JAUCMV010000004">
    <property type="protein sequence ID" value="KAK0402622.1"/>
    <property type="molecule type" value="Genomic_DNA"/>
</dbReference>
<feature type="transmembrane region" description="Helical" evidence="1">
    <location>
        <begin position="77"/>
        <end position="95"/>
    </location>
</feature>
<dbReference type="Gene3D" id="1.20.1070.10">
    <property type="entry name" value="Rhodopsin 7-helix transmembrane proteins"/>
    <property type="match status" value="1"/>
</dbReference>
<keyword evidence="1" id="KW-0812">Transmembrane</keyword>
<keyword evidence="1" id="KW-1133">Transmembrane helix</keyword>
<evidence type="ECO:0000313" key="3">
    <source>
        <dbReference type="Proteomes" id="UP001175271"/>
    </source>
</evidence>
<evidence type="ECO:0000313" key="2">
    <source>
        <dbReference type="EMBL" id="KAK0402622.1"/>
    </source>
</evidence>
<proteinExistence type="predicted"/>
<organism evidence="2 3">
    <name type="scientific">Steinernema hermaphroditum</name>
    <dbReference type="NCBI Taxonomy" id="289476"/>
    <lineage>
        <taxon>Eukaryota</taxon>
        <taxon>Metazoa</taxon>
        <taxon>Ecdysozoa</taxon>
        <taxon>Nematoda</taxon>
        <taxon>Chromadorea</taxon>
        <taxon>Rhabditida</taxon>
        <taxon>Tylenchina</taxon>
        <taxon>Panagrolaimomorpha</taxon>
        <taxon>Strongyloidoidea</taxon>
        <taxon>Steinernematidae</taxon>
        <taxon>Steinernema</taxon>
    </lineage>
</organism>
<dbReference type="PANTHER" id="PTHR23021:SF26">
    <property type="entry name" value="SERPENTINE RECEPTOR, CLASS T"/>
    <property type="match status" value="1"/>
</dbReference>
<dbReference type="AlphaFoldDB" id="A0AA39HB82"/>
<name>A0AA39HB82_9BILA</name>
<comment type="caution">
    <text evidence="2">The sequence shown here is derived from an EMBL/GenBank/DDBJ whole genome shotgun (WGS) entry which is preliminary data.</text>
</comment>
<keyword evidence="1" id="KW-0472">Membrane</keyword>
<feature type="transmembrane region" description="Helical" evidence="1">
    <location>
        <begin position="148"/>
        <end position="173"/>
    </location>
</feature>
<feature type="transmembrane region" description="Helical" evidence="1">
    <location>
        <begin position="35"/>
        <end position="56"/>
    </location>
</feature>
<dbReference type="SUPFAM" id="SSF81321">
    <property type="entry name" value="Family A G protein-coupled receptor-like"/>
    <property type="match status" value="1"/>
</dbReference>
<feature type="transmembrane region" description="Helical" evidence="1">
    <location>
        <begin position="236"/>
        <end position="260"/>
    </location>
</feature>
<sequence>MAMFNSSVLPYCAGLDATVDVNIHHPQDQHLYTGILYISFFAVAIVPQCFLFYTCLEKQNRKESCYKLMLMTSVNDMVNLINCMLTAGIFSVFGIQHCKYGIAINHYGQFVMFFWYSYCFTNLILAFNRLLEFLSKTLSEFLFRGYRTWLWSILVIIYAGSLCLCAPDPFYFYESNAGVWYFFWLGKDTTNYFHVYNNMIKLSLMVIFYCSMLLLLRRQARFLENNVSVFERRLSIQACLIASACAAGNITYLVISYFPMGTCPFTGTFGEMLWGIQHSAAGFVYIAMNKPVRRNVRRFLVCIRVFGAQNQCAVQSIKIT</sequence>
<evidence type="ECO:0008006" key="4">
    <source>
        <dbReference type="Google" id="ProtNLM"/>
    </source>
</evidence>
<dbReference type="Proteomes" id="UP001175271">
    <property type="component" value="Unassembled WGS sequence"/>
</dbReference>
<accession>A0AA39HB82</accession>
<dbReference type="InterPro" id="IPR019425">
    <property type="entry name" value="7TM_GPCR_serpentine_rcpt_Srt"/>
</dbReference>
<evidence type="ECO:0000256" key="1">
    <source>
        <dbReference type="SAM" id="Phobius"/>
    </source>
</evidence>
<feature type="transmembrane region" description="Helical" evidence="1">
    <location>
        <begin position="107"/>
        <end position="127"/>
    </location>
</feature>
<dbReference type="PANTHER" id="PTHR23021">
    <property type="entry name" value="SERPENTINE RECEPTOR, CLASS T"/>
    <property type="match status" value="1"/>
</dbReference>
<reference evidence="2" key="1">
    <citation type="submission" date="2023-06" db="EMBL/GenBank/DDBJ databases">
        <title>Genomic analysis of the entomopathogenic nematode Steinernema hermaphroditum.</title>
        <authorList>
            <person name="Schwarz E.M."/>
            <person name="Heppert J.K."/>
            <person name="Baniya A."/>
            <person name="Schwartz H.T."/>
            <person name="Tan C.-H."/>
            <person name="Antoshechkin I."/>
            <person name="Sternberg P.W."/>
            <person name="Goodrich-Blair H."/>
            <person name="Dillman A.R."/>
        </authorList>
    </citation>
    <scope>NUCLEOTIDE SEQUENCE</scope>
    <source>
        <strain evidence="2">PS9179</strain>
        <tissue evidence="2">Whole animal</tissue>
    </source>
</reference>
<feature type="transmembrane region" description="Helical" evidence="1">
    <location>
        <begin position="193"/>
        <end position="216"/>
    </location>
</feature>
<protein>
    <recommendedName>
        <fullName evidence="4">Serpentine receptor class gamma</fullName>
    </recommendedName>
</protein>
<feature type="transmembrane region" description="Helical" evidence="1">
    <location>
        <begin position="272"/>
        <end position="288"/>
    </location>
</feature>